<protein>
    <recommendedName>
        <fullName evidence="5">Long-chain fatty acid--CoA ligase</fullName>
    </recommendedName>
</protein>
<dbReference type="EMBL" id="NFDG01000038">
    <property type="protein sequence ID" value="OTY26755.1"/>
    <property type="molecule type" value="Genomic_DNA"/>
</dbReference>
<feature type="domain" description="AMP-dependent synthetase/ligase" evidence="1">
    <location>
        <begin position="9"/>
        <end position="350"/>
    </location>
</feature>
<comment type="caution">
    <text evidence="3">The sequence shown here is derived from an EMBL/GenBank/DDBJ whole genome shotgun (WGS) entry which is preliminary data.</text>
</comment>
<gene>
    <name evidence="3" type="ORF">BK732_05280</name>
</gene>
<organism evidence="3 4">
    <name type="scientific">Bacillus thuringiensis serovar navarrensis</name>
    <dbReference type="NCBI Taxonomy" id="339658"/>
    <lineage>
        <taxon>Bacteria</taxon>
        <taxon>Bacillati</taxon>
        <taxon>Bacillota</taxon>
        <taxon>Bacilli</taxon>
        <taxon>Bacillales</taxon>
        <taxon>Bacillaceae</taxon>
        <taxon>Bacillus</taxon>
        <taxon>Bacillus cereus group</taxon>
    </lineage>
</organism>
<evidence type="ECO:0008006" key="5">
    <source>
        <dbReference type="Google" id="ProtNLM"/>
    </source>
</evidence>
<dbReference type="PANTHER" id="PTHR43767">
    <property type="entry name" value="LONG-CHAIN-FATTY-ACID--COA LIGASE"/>
    <property type="match status" value="1"/>
</dbReference>
<dbReference type="SUPFAM" id="SSF56801">
    <property type="entry name" value="Acetyl-CoA synthetase-like"/>
    <property type="match status" value="1"/>
</dbReference>
<evidence type="ECO:0000313" key="3">
    <source>
        <dbReference type="EMBL" id="OTY26755.1"/>
    </source>
</evidence>
<dbReference type="InterPro" id="IPR045851">
    <property type="entry name" value="AMP-bd_C_sf"/>
</dbReference>
<dbReference type="InterPro" id="IPR025110">
    <property type="entry name" value="AMP-bd_C"/>
</dbReference>
<evidence type="ECO:0000259" key="2">
    <source>
        <dbReference type="Pfam" id="PF13193"/>
    </source>
</evidence>
<name>A0A243ALX5_BACTU</name>
<dbReference type="InterPro" id="IPR050237">
    <property type="entry name" value="ATP-dep_AMP-bd_enzyme"/>
</dbReference>
<evidence type="ECO:0000313" key="4">
    <source>
        <dbReference type="Proteomes" id="UP000194860"/>
    </source>
</evidence>
<feature type="domain" description="AMP-binding enzyme C-terminal" evidence="2">
    <location>
        <begin position="400"/>
        <end position="474"/>
    </location>
</feature>
<dbReference type="Pfam" id="PF13193">
    <property type="entry name" value="AMP-binding_C"/>
    <property type="match status" value="1"/>
</dbReference>
<dbReference type="PANTHER" id="PTHR43767:SF1">
    <property type="entry name" value="NONRIBOSOMAL PEPTIDE SYNTHASE PES1 (EUROFUNG)-RELATED"/>
    <property type="match status" value="1"/>
</dbReference>
<dbReference type="Gene3D" id="3.30.300.30">
    <property type="match status" value="1"/>
</dbReference>
<evidence type="ECO:0000259" key="1">
    <source>
        <dbReference type="Pfam" id="PF00501"/>
    </source>
</evidence>
<dbReference type="Gene3D" id="3.40.50.12780">
    <property type="entry name" value="N-terminal domain of ligase-like"/>
    <property type="match status" value="1"/>
</dbReference>
<dbReference type="RefSeq" id="WP_088031187.1">
    <property type="nucleotide sequence ID" value="NZ_NFDG01000038.1"/>
</dbReference>
<proteinExistence type="predicted"/>
<dbReference type="GeneID" id="66267720"/>
<dbReference type="Pfam" id="PF00501">
    <property type="entry name" value="AMP-binding"/>
    <property type="match status" value="1"/>
</dbReference>
<dbReference type="InterPro" id="IPR000873">
    <property type="entry name" value="AMP-dep_synth/lig_dom"/>
</dbReference>
<dbReference type="AlphaFoldDB" id="A0A243ALX5"/>
<reference evidence="3 4" key="1">
    <citation type="submission" date="2016-10" db="EMBL/GenBank/DDBJ databases">
        <title>Comparative genomics of Bacillus thuringiensis reveals a path to pathogens against multiple invertebrate hosts.</title>
        <authorList>
            <person name="Zheng J."/>
            <person name="Gao Q."/>
            <person name="Liu H."/>
            <person name="Peng D."/>
            <person name="Ruan L."/>
            <person name="Sun M."/>
        </authorList>
    </citation>
    <scope>NUCLEOTIDE SEQUENCE [LARGE SCALE GENOMIC DNA]</scope>
    <source>
        <strain evidence="3">BGSC 4BM1</strain>
    </source>
</reference>
<dbReference type="CDD" id="cd04433">
    <property type="entry name" value="AFD_class_I"/>
    <property type="match status" value="1"/>
</dbReference>
<dbReference type="Proteomes" id="UP000194860">
    <property type="component" value="Unassembled WGS sequence"/>
</dbReference>
<dbReference type="InterPro" id="IPR042099">
    <property type="entry name" value="ANL_N_sf"/>
</dbReference>
<accession>A0A243ALX5</accession>
<sequence>MEILEYIYKSAEKFPDKEALMYKDYKLSYKQFVNEFDSIGEKIEQDISGFSYPIGIYIKNHPDFIISYYALIKAKKVAHLVDHKWRENELDNLIKHVHLGGFIVRTEEIDDFPLVEKIKHIYKYGNISLIILQQKYLSNEIATERLENIISCRYSSGTTGIPKCMMYEEKNVIAASTNWLESVNLNSNDIVYCAAYLTHGLAFNTSILAPLRVGATILLHDNITPRKVVEIILDKKPTIFVAFPVLYDLMTRIKNTKQFKNVRMCVSSGTILHESIKRKFKRLFSINISDLYGVAETGLSILNQTDDYNSVGYPLHNVKVKILGNDGEELQKGEVGEVALYTESRAKGYYNLPGELEKRLSQNYYLTGDLGEMELDGKVYIRGRKSDVVDVAGKKVDPVEVEDVLRQHPEIYDVSVFGKKNLEKRTEILAAVVVANDYLKRETVVKFCEERLVSYKIPQIVKFVSAIPRNNNGKVLKNELQNLV</sequence>
<dbReference type="GO" id="GO:0016878">
    <property type="term" value="F:acid-thiol ligase activity"/>
    <property type="evidence" value="ECO:0007669"/>
    <property type="project" value="UniProtKB-ARBA"/>
</dbReference>